<name>A0A1J5TF29_9ZZZZ</name>
<accession>A0A1J5TF29</accession>
<evidence type="ECO:0000313" key="1">
    <source>
        <dbReference type="EMBL" id="OIR18699.1"/>
    </source>
</evidence>
<gene>
    <name evidence="1" type="ORF">GALL_10390</name>
</gene>
<reference evidence="1" key="1">
    <citation type="submission" date="2016-10" db="EMBL/GenBank/DDBJ databases">
        <title>Sequence of Gallionella enrichment culture.</title>
        <authorList>
            <person name="Poehlein A."/>
            <person name="Muehling M."/>
            <person name="Daniel R."/>
        </authorList>
    </citation>
    <scope>NUCLEOTIDE SEQUENCE</scope>
</reference>
<comment type="caution">
    <text evidence="1">The sequence shown here is derived from an EMBL/GenBank/DDBJ whole genome shotgun (WGS) entry which is preliminary data.</text>
</comment>
<sequence length="59" mass="6896">MDESESEESFQARARVCFVILRNGGATTDMVVKCLMKYSWELFANRTRRMKQFLALCVK</sequence>
<dbReference type="EMBL" id="MLJW01000002">
    <property type="protein sequence ID" value="OIR18699.1"/>
    <property type="molecule type" value="Genomic_DNA"/>
</dbReference>
<protein>
    <submittedName>
        <fullName evidence="1">Uncharacterized protein</fullName>
    </submittedName>
</protein>
<organism evidence="1">
    <name type="scientific">mine drainage metagenome</name>
    <dbReference type="NCBI Taxonomy" id="410659"/>
    <lineage>
        <taxon>unclassified sequences</taxon>
        <taxon>metagenomes</taxon>
        <taxon>ecological metagenomes</taxon>
    </lineage>
</organism>
<proteinExistence type="predicted"/>
<dbReference type="AlphaFoldDB" id="A0A1J5TF29"/>